<proteinExistence type="predicted"/>
<sequence length="260" mass="26545">MGSRISIPLYTSSALDTENAQGGLVARQQPEVVDPNSPGAIPTDPLSIPLPAPSADPPSIPPPILTKVILTITAEDGVVTTSTTTLNEPPSTPPPIASTPAITISTKTSTTSAPGPTKSTSSTPATSSSSTSRPTPTPTATDQPPPAPTIVANGFSKSVVIGASIGAALGTLVLVLVAILLYKRHKRKQTHAAAGLVVEDAQGVEGIGGASEKQIFGFWGGWRGRGAEEMEDTGRRELADTARAELEGGKVVHELPAVSR</sequence>
<keyword evidence="2" id="KW-0812">Transmembrane</keyword>
<feature type="region of interest" description="Disordered" evidence="1">
    <location>
        <begin position="81"/>
        <end position="149"/>
    </location>
</feature>
<keyword evidence="4" id="KW-1185">Reference proteome</keyword>
<protein>
    <recommendedName>
        <fullName evidence="5">Mid2 domain-containing protein</fullName>
    </recommendedName>
</protein>
<gene>
    <name evidence="3" type="ORF">BJ508DRAFT_334746</name>
</gene>
<evidence type="ECO:0008006" key="5">
    <source>
        <dbReference type="Google" id="ProtNLM"/>
    </source>
</evidence>
<accession>A0A3N4HLM7</accession>
<organism evidence="3 4">
    <name type="scientific">Ascobolus immersus RN42</name>
    <dbReference type="NCBI Taxonomy" id="1160509"/>
    <lineage>
        <taxon>Eukaryota</taxon>
        <taxon>Fungi</taxon>
        <taxon>Dikarya</taxon>
        <taxon>Ascomycota</taxon>
        <taxon>Pezizomycotina</taxon>
        <taxon>Pezizomycetes</taxon>
        <taxon>Pezizales</taxon>
        <taxon>Ascobolaceae</taxon>
        <taxon>Ascobolus</taxon>
    </lineage>
</organism>
<name>A0A3N4HLM7_ASCIM</name>
<feature type="transmembrane region" description="Helical" evidence="2">
    <location>
        <begin position="159"/>
        <end position="182"/>
    </location>
</feature>
<feature type="compositionally biased region" description="Low complexity" evidence="1">
    <location>
        <begin position="98"/>
        <end position="142"/>
    </location>
</feature>
<dbReference type="AlphaFoldDB" id="A0A3N4HLM7"/>
<evidence type="ECO:0000256" key="1">
    <source>
        <dbReference type="SAM" id="MobiDB-lite"/>
    </source>
</evidence>
<reference evidence="3 4" key="1">
    <citation type="journal article" date="2018" name="Nat. Ecol. Evol.">
        <title>Pezizomycetes genomes reveal the molecular basis of ectomycorrhizal truffle lifestyle.</title>
        <authorList>
            <person name="Murat C."/>
            <person name="Payen T."/>
            <person name="Noel B."/>
            <person name="Kuo A."/>
            <person name="Morin E."/>
            <person name="Chen J."/>
            <person name="Kohler A."/>
            <person name="Krizsan K."/>
            <person name="Balestrini R."/>
            <person name="Da Silva C."/>
            <person name="Montanini B."/>
            <person name="Hainaut M."/>
            <person name="Levati E."/>
            <person name="Barry K.W."/>
            <person name="Belfiori B."/>
            <person name="Cichocki N."/>
            <person name="Clum A."/>
            <person name="Dockter R.B."/>
            <person name="Fauchery L."/>
            <person name="Guy J."/>
            <person name="Iotti M."/>
            <person name="Le Tacon F."/>
            <person name="Lindquist E.A."/>
            <person name="Lipzen A."/>
            <person name="Malagnac F."/>
            <person name="Mello A."/>
            <person name="Molinier V."/>
            <person name="Miyauchi S."/>
            <person name="Poulain J."/>
            <person name="Riccioni C."/>
            <person name="Rubini A."/>
            <person name="Sitrit Y."/>
            <person name="Splivallo R."/>
            <person name="Traeger S."/>
            <person name="Wang M."/>
            <person name="Zifcakova L."/>
            <person name="Wipf D."/>
            <person name="Zambonelli A."/>
            <person name="Paolocci F."/>
            <person name="Nowrousian M."/>
            <person name="Ottonello S."/>
            <person name="Baldrian P."/>
            <person name="Spatafora J.W."/>
            <person name="Henrissat B."/>
            <person name="Nagy L.G."/>
            <person name="Aury J.M."/>
            <person name="Wincker P."/>
            <person name="Grigoriev I.V."/>
            <person name="Bonfante P."/>
            <person name="Martin F.M."/>
        </authorList>
    </citation>
    <scope>NUCLEOTIDE SEQUENCE [LARGE SCALE GENOMIC DNA]</scope>
    <source>
        <strain evidence="3 4">RN42</strain>
    </source>
</reference>
<evidence type="ECO:0000313" key="3">
    <source>
        <dbReference type="EMBL" id="RPA72750.1"/>
    </source>
</evidence>
<dbReference type="EMBL" id="ML119848">
    <property type="protein sequence ID" value="RPA72750.1"/>
    <property type="molecule type" value="Genomic_DNA"/>
</dbReference>
<feature type="region of interest" description="Disordered" evidence="1">
    <location>
        <begin position="20"/>
        <end position="61"/>
    </location>
</feature>
<evidence type="ECO:0000256" key="2">
    <source>
        <dbReference type="SAM" id="Phobius"/>
    </source>
</evidence>
<evidence type="ECO:0000313" key="4">
    <source>
        <dbReference type="Proteomes" id="UP000275078"/>
    </source>
</evidence>
<dbReference type="Proteomes" id="UP000275078">
    <property type="component" value="Unassembled WGS sequence"/>
</dbReference>
<keyword evidence="2" id="KW-0472">Membrane</keyword>
<feature type="compositionally biased region" description="Pro residues" evidence="1">
    <location>
        <begin position="48"/>
        <end position="61"/>
    </location>
</feature>
<keyword evidence="2" id="KW-1133">Transmembrane helix</keyword>